<feature type="region of interest" description="Disordered" evidence="1">
    <location>
        <begin position="1"/>
        <end position="57"/>
    </location>
</feature>
<keyword evidence="4" id="KW-1185">Reference proteome</keyword>
<reference evidence="3 4" key="1">
    <citation type="submission" date="2011-09" db="EMBL/GenBank/DDBJ databases">
        <authorList>
            <consortium name="US DOE Joint Genome Institute (JGI-PGF)"/>
            <person name="Lucas S."/>
            <person name="Han J."/>
            <person name="Lapidus A."/>
            <person name="Cheng J.-F."/>
            <person name="Goodwin L."/>
            <person name="Pitluck S."/>
            <person name="Peters L."/>
            <person name="Land M.L."/>
            <person name="Hauser L."/>
            <person name="Orellana R."/>
            <person name="Lovley D."/>
            <person name="Woyke T.J."/>
        </authorList>
    </citation>
    <scope>NUCLEOTIDE SEQUENCE [LARGE SCALE GENOMIC DNA]</scope>
    <source>
        <strain evidence="3 4">2ac9</strain>
    </source>
</reference>
<feature type="compositionally biased region" description="Basic residues" evidence="1">
    <location>
        <begin position="32"/>
        <end position="45"/>
    </location>
</feature>
<gene>
    <name evidence="3" type="ORF">DespoDRAFT_00438</name>
</gene>
<dbReference type="Pfam" id="PF04748">
    <property type="entry name" value="Polysacc_deac_2"/>
    <property type="match status" value="1"/>
</dbReference>
<feature type="region of interest" description="Disordered" evidence="1">
    <location>
        <begin position="94"/>
        <end position="158"/>
    </location>
</feature>
<evidence type="ECO:0000256" key="1">
    <source>
        <dbReference type="SAM" id="MobiDB-lite"/>
    </source>
</evidence>
<keyword evidence="2" id="KW-0472">Membrane</keyword>
<sequence>MSPTKSTGGTKKNQSKTTKVPALKKAAQKPSPKPKKKPRATRKTGTKQPDKKKNPGTFHEVKKTVLGIAILLAVCLTTAMLVDIFLKAGRPVAPETQTDKKKAPVAPPQAPAPTPPEDNSLPTPKKDRSAIEPKLITKAEGLKEKQHPPDKSTITKTQVHKKGSAIVYEVYDDVTPTPPKKVVPPKRNDFVPQIAIIIDDIGYDKELTMDLLNIDKNITFAILPFSPAGTQLAHSLSAKGAELMLHLPMEPTQYPKVNPGPGALLSEMSPDELLSQLHKDIHAIPGTVGVNNHMGSRLTADSNKMNQIFTVLKQNNLFFIDSRTSAESKAEQCARMFQLKFSHRDVFLDNFQNVEYISGQIKKLIKEAKENGSAIGIGHPHQATLDALKRELPKTRGKVRLVPVSRLVEVPSG</sequence>
<protein>
    <recommendedName>
        <fullName evidence="5">Divergent polysaccharide deacetylase</fullName>
    </recommendedName>
</protein>
<feature type="compositionally biased region" description="Polar residues" evidence="1">
    <location>
        <begin position="1"/>
        <end position="18"/>
    </location>
</feature>
<reference evidence="3 4" key="2">
    <citation type="submission" date="2012-02" db="EMBL/GenBank/DDBJ databases">
        <title>Improved High-Quality Draft sequence of Desulfobacter postgatei 2ac9.</title>
        <authorList>
            <consortium name="US DOE Joint Genome Institute"/>
            <person name="Lucas S."/>
            <person name="Han J."/>
            <person name="Lapidus A."/>
            <person name="Cheng J.-F."/>
            <person name="Goodwin L."/>
            <person name="Pitluck S."/>
            <person name="Peters L."/>
            <person name="Ovchinnikova G."/>
            <person name="Held B."/>
            <person name="Detter J.C."/>
            <person name="Han C."/>
            <person name="Tapia R."/>
            <person name="Land M."/>
            <person name="Hauser L."/>
            <person name="Kyrpides N."/>
            <person name="Ivanova N."/>
            <person name="Pagani I."/>
            <person name="Orellana R."/>
            <person name="Lovley D."/>
            <person name="Woyke T."/>
        </authorList>
    </citation>
    <scope>NUCLEOTIDE SEQUENCE [LARGE SCALE GENOMIC DNA]</scope>
    <source>
        <strain evidence="3 4">2ac9</strain>
    </source>
</reference>
<feature type="compositionally biased region" description="Basic and acidic residues" evidence="1">
    <location>
        <begin position="124"/>
        <end position="150"/>
    </location>
</feature>
<accession>I5AYZ6</accession>
<dbReference type="SUPFAM" id="SSF88713">
    <property type="entry name" value="Glycoside hydrolase/deacetylase"/>
    <property type="match status" value="1"/>
</dbReference>
<dbReference type="AlphaFoldDB" id="I5AYZ6"/>
<dbReference type="HOGENOM" id="CLU_041643_5_0_7"/>
<dbReference type="GO" id="GO:0005975">
    <property type="term" value="P:carbohydrate metabolic process"/>
    <property type="evidence" value="ECO:0007669"/>
    <property type="project" value="InterPro"/>
</dbReference>
<dbReference type="CDD" id="cd10936">
    <property type="entry name" value="CE4_DAC2"/>
    <property type="match status" value="1"/>
</dbReference>
<feature type="compositionally biased region" description="Low complexity" evidence="1">
    <location>
        <begin position="21"/>
        <end position="30"/>
    </location>
</feature>
<feature type="compositionally biased region" description="Basic and acidic residues" evidence="1">
    <location>
        <begin position="48"/>
        <end position="57"/>
    </location>
</feature>
<dbReference type="STRING" id="879212.DespoDRAFT_00438"/>
<dbReference type="Proteomes" id="UP000005778">
    <property type="component" value="Chromosome"/>
</dbReference>
<feature type="compositionally biased region" description="Pro residues" evidence="1">
    <location>
        <begin position="105"/>
        <end position="116"/>
    </location>
</feature>
<evidence type="ECO:0008006" key="5">
    <source>
        <dbReference type="Google" id="ProtNLM"/>
    </source>
</evidence>
<dbReference type="OrthoDB" id="9784811at2"/>
<keyword evidence="2" id="KW-0812">Transmembrane</keyword>
<dbReference type="PANTHER" id="PTHR30105">
    <property type="entry name" value="UNCHARACTERIZED YIBQ-RELATED"/>
    <property type="match status" value="1"/>
</dbReference>
<keyword evidence="2" id="KW-1133">Transmembrane helix</keyword>
<dbReference type="InterPro" id="IPR011330">
    <property type="entry name" value="Glyco_hydro/deAcase_b/a-brl"/>
</dbReference>
<evidence type="ECO:0000313" key="4">
    <source>
        <dbReference type="Proteomes" id="UP000005778"/>
    </source>
</evidence>
<dbReference type="Gene3D" id="3.20.20.370">
    <property type="entry name" value="Glycoside hydrolase/deacetylase"/>
    <property type="match status" value="1"/>
</dbReference>
<dbReference type="InterPro" id="IPR006837">
    <property type="entry name" value="Divergent_DAC"/>
</dbReference>
<dbReference type="PANTHER" id="PTHR30105:SF2">
    <property type="entry name" value="DIVERGENT POLYSACCHARIDE DEACETYLASE SUPERFAMILY"/>
    <property type="match status" value="1"/>
</dbReference>
<organism evidence="3 4">
    <name type="scientific">Desulfobacter postgatei 2ac9</name>
    <dbReference type="NCBI Taxonomy" id="879212"/>
    <lineage>
        <taxon>Bacteria</taxon>
        <taxon>Pseudomonadati</taxon>
        <taxon>Thermodesulfobacteriota</taxon>
        <taxon>Desulfobacteria</taxon>
        <taxon>Desulfobacterales</taxon>
        <taxon>Desulfobacteraceae</taxon>
        <taxon>Desulfobacter</taxon>
    </lineage>
</organism>
<evidence type="ECO:0000313" key="3">
    <source>
        <dbReference type="EMBL" id="EIM62459.1"/>
    </source>
</evidence>
<feature type="transmembrane region" description="Helical" evidence="2">
    <location>
        <begin position="65"/>
        <end position="86"/>
    </location>
</feature>
<proteinExistence type="predicted"/>
<name>I5AYZ6_9BACT</name>
<evidence type="ECO:0000256" key="2">
    <source>
        <dbReference type="SAM" id="Phobius"/>
    </source>
</evidence>
<dbReference type="EMBL" id="CM001488">
    <property type="protein sequence ID" value="EIM62459.1"/>
    <property type="molecule type" value="Genomic_DNA"/>
</dbReference>
<dbReference type="eggNOG" id="COG2861">
    <property type="taxonomic scope" value="Bacteria"/>
</dbReference>